<dbReference type="Gene3D" id="1.10.10.10">
    <property type="entry name" value="Winged helix-like DNA-binding domain superfamily/Winged helix DNA-binding domain"/>
    <property type="match status" value="1"/>
</dbReference>
<evidence type="ECO:0000256" key="3">
    <source>
        <dbReference type="ARBA" id="ARBA00007749"/>
    </source>
</evidence>
<proteinExistence type="inferred from homology"/>
<dbReference type="Pfam" id="PF00753">
    <property type="entry name" value="Lactamase_B"/>
    <property type="match status" value="2"/>
</dbReference>
<dbReference type="InterPro" id="IPR036388">
    <property type="entry name" value="WH-like_DNA-bd_sf"/>
</dbReference>
<sequence length="331" mass="37441">MATVNIPVNPAVWQDYLAAQESSLPTLADVEDVTERVIRIMGGNPGEMQLQGTNTYLVGTGKSRILVDTGQVSMFISSPFNKYSLCDFKGIPIWANNIIALMESRKLEISHILLTHWHGDHTGGVPDLITYDPRLASRVYKNQPSPGQLPIEDQQVFETEGATIRAIFTPGHAEDHMCFLLEEESALFTGDNVLGHGFSVAEDLGLYMRSLEIMGEQECEVGYPAHGVKIMQLPRTIKMYIRHKKQRERQIFQALSKVVRDQTNLKGSLSTKQIVHSLHGEIPEELFKNAFEPFMLEALWKLAEERKVGFEISKSERKWFLNKRAWKSPSD</sequence>
<evidence type="ECO:0000313" key="8">
    <source>
        <dbReference type="EMBL" id="KAJ5182618.1"/>
    </source>
</evidence>
<dbReference type="CDD" id="cd07722">
    <property type="entry name" value="LACTB2-like_MBL-fold"/>
    <property type="match status" value="1"/>
</dbReference>
<evidence type="ECO:0000256" key="1">
    <source>
        <dbReference type="ARBA" id="ARBA00001947"/>
    </source>
</evidence>
<dbReference type="GO" id="GO:0046872">
    <property type="term" value="F:metal ion binding"/>
    <property type="evidence" value="ECO:0007669"/>
    <property type="project" value="UniProtKB-KW"/>
</dbReference>
<keyword evidence="4" id="KW-0479">Metal-binding</keyword>
<comment type="cofactor">
    <cofactor evidence="1">
        <name>Zn(2+)</name>
        <dbReference type="ChEBI" id="CHEBI:29105"/>
    </cofactor>
</comment>
<dbReference type="InterPro" id="IPR036866">
    <property type="entry name" value="RibonucZ/Hydroxyglut_hydro"/>
</dbReference>
<dbReference type="PANTHER" id="PTHR23131:SF2">
    <property type="entry name" value="LACTAMASE-LIKE PROTEIN APTB-RELATED"/>
    <property type="match status" value="1"/>
</dbReference>
<evidence type="ECO:0000256" key="4">
    <source>
        <dbReference type="ARBA" id="ARBA00022723"/>
    </source>
</evidence>
<dbReference type="InterPro" id="IPR001279">
    <property type="entry name" value="Metallo-B-lactamas"/>
</dbReference>
<dbReference type="SUPFAM" id="SSF56281">
    <property type="entry name" value="Metallo-hydrolase/oxidoreductase"/>
    <property type="match status" value="1"/>
</dbReference>
<name>A0A9W9LYI1_9EURO</name>
<comment type="caution">
    <text evidence="8">The sequence shown here is derived from an EMBL/GenBank/DDBJ whole genome shotgun (WGS) entry which is preliminary data.</text>
</comment>
<feature type="domain" description="Metallo-beta-lactamase" evidence="7">
    <location>
        <begin position="52"/>
        <end position="226"/>
    </location>
</feature>
<organism evidence="8 9">
    <name type="scientific">Penicillium capsulatum</name>
    <dbReference type="NCBI Taxonomy" id="69766"/>
    <lineage>
        <taxon>Eukaryota</taxon>
        <taxon>Fungi</taxon>
        <taxon>Dikarya</taxon>
        <taxon>Ascomycota</taxon>
        <taxon>Pezizomycotina</taxon>
        <taxon>Eurotiomycetes</taxon>
        <taxon>Eurotiomycetidae</taxon>
        <taxon>Eurotiales</taxon>
        <taxon>Aspergillaceae</taxon>
        <taxon>Penicillium</taxon>
    </lineage>
</organism>
<reference evidence="8" key="2">
    <citation type="journal article" date="2023" name="IMA Fungus">
        <title>Comparative genomic study of the Penicillium genus elucidates a diverse pangenome and 15 lateral gene transfer events.</title>
        <authorList>
            <person name="Petersen C."/>
            <person name="Sorensen T."/>
            <person name="Nielsen M.R."/>
            <person name="Sondergaard T.E."/>
            <person name="Sorensen J.L."/>
            <person name="Fitzpatrick D.A."/>
            <person name="Frisvad J.C."/>
            <person name="Nielsen K.L."/>
        </authorList>
    </citation>
    <scope>NUCLEOTIDE SEQUENCE</scope>
    <source>
        <strain evidence="8">IBT 21917</strain>
    </source>
</reference>
<evidence type="ECO:0000256" key="5">
    <source>
        <dbReference type="ARBA" id="ARBA00022801"/>
    </source>
</evidence>
<dbReference type="FunFam" id="3.60.15.10:FF:000041">
    <property type="entry name" value="Metallo-beta-lactamase domain protein"/>
    <property type="match status" value="1"/>
</dbReference>
<evidence type="ECO:0000313" key="9">
    <source>
        <dbReference type="Proteomes" id="UP001146351"/>
    </source>
</evidence>
<reference evidence="8" key="1">
    <citation type="submission" date="2022-11" db="EMBL/GenBank/DDBJ databases">
        <authorList>
            <person name="Petersen C."/>
        </authorList>
    </citation>
    <scope>NUCLEOTIDE SEQUENCE</scope>
    <source>
        <strain evidence="8">IBT 21917</strain>
    </source>
</reference>
<keyword evidence="9" id="KW-1185">Reference proteome</keyword>
<keyword evidence="6" id="KW-0862">Zinc</keyword>
<dbReference type="InterPro" id="IPR047921">
    <property type="entry name" value="LACTB2-like_MBL-fold"/>
</dbReference>
<dbReference type="Proteomes" id="UP001146351">
    <property type="component" value="Unassembled WGS sequence"/>
</dbReference>
<keyword evidence="5" id="KW-0378">Hydrolase</keyword>
<evidence type="ECO:0000256" key="6">
    <source>
        <dbReference type="ARBA" id="ARBA00022833"/>
    </source>
</evidence>
<dbReference type="EMBL" id="JAPQKO010000001">
    <property type="protein sequence ID" value="KAJ5182618.1"/>
    <property type="molecule type" value="Genomic_DNA"/>
</dbReference>
<dbReference type="GO" id="GO:0016787">
    <property type="term" value="F:hydrolase activity"/>
    <property type="evidence" value="ECO:0007669"/>
    <property type="project" value="UniProtKB-KW"/>
</dbReference>
<protein>
    <recommendedName>
        <fullName evidence="7">Metallo-beta-lactamase domain-containing protein</fullName>
    </recommendedName>
</protein>
<dbReference type="InterPro" id="IPR050662">
    <property type="entry name" value="Sec-metab_biosynth-thioest"/>
</dbReference>
<dbReference type="Gene3D" id="3.60.15.10">
    <property type="entry name" value="Ribonuclease Z/Hydroxyacylglutathione hydrolase-like"/>
    <property type="match status" value="1"/>
</dbReference>
<gene>
    <name evidence="8" type="ORF">N7492_000234</name>
</gene>
<dbReference type="SMART" id="SM00849">
    <property type="entry name" value="Lactamase_B"/>
    <property type="match status" value="1"/>
</dbReference>
<accession>A0A9W9LYI1</accession>
<comment type="similarity">
    <text evidence="3">Belongs to the metallo-beta-lactamase superfamily.</text>
</comment>
<dbReference type="AlphaFoldDB" id="A0A9W9LYI1"/>
<dbReference type="OrthoDB" id="17458at2759"/>
<evidence type="ECO:0000259" key="7">
    <source>
        <dbReference type="SMART" id="SM00849"/>
    </source>
</evidence>
<dbReference type="GO" id="GO:0044550">
    <property type="term" value="P:secondary metabolite biosynthetic process"/>
    <property type="evidence" value="ECO:0007669"/>
    <property type="project" value="UniProtKB-ARBA"/>
</dbReference>
<dbReference type="PANTHER" id="PTHR23131">
    <property type="entry name" value="ENDORIBONUCLEASE LACTB2"/>
    <property type="match status" value="1"/>
</dbReference>
<evidence type="ECO:0000256" key="2">
    <source>
        <dbReference type="ARBA" id="ARBA00005179"/>
    </source>
</evidence>
<comment type="pathway">
    <text evidence="2">Secondary metabolite biosynthesis.</text>
</comment>